<comment type="cofactor">
    <cofactor evidence="1">
        <name>Zn(2+)</name>
        <dbReference type="ChEBI" id="CHEBI:29105"/>
    </cofactor>
</comment>
<dbReference type="Pfam" id="PF24827">
    <property type="entry name" value="AstE_AspA_cat"/>
    <property type="match status" value="1"/>
</dbReference>
<dbReference type="PANTHER" id="PTHR37326:SF2">
    <property type="entry name" value="SUCCINYLGLUTAMATE DESUCCINYLASE_ASPARTOACYLASE FAMILY PROTEIN"/>
    <property type="match status" value="1"/>
</dbReference>
<evidence type="ECO:0000256" key="1">
    <source>
        <dbReference type="ARBA" id="ARBA00001947"/>
    </source>
</evidence>
<keyword evidence="3" id="KW-0378">Hydrolase</keyword>
<dbReference type="SUPFAM" id="SSF53187">
    <property type="entry name" value="Zn-dependent exopeptidases"/>
    <property type="match status" value="1"/>
</dbReference>
<evidence type="ECO:0000256" key="4">
    <source>
        <dbReference type="ARBA" id="ARBA00022833"/>
    </source>
</evidence>
<name>A0ABX7MYD2_9GAMM</name>
<feature type="region of interest" description="Disordered" evidence="5">
    <location>
        <begin position="25"/>
        <end position="75"/>
    </location>
</feature>
<evidence type="ECO:0000313" key="8">
    <source>
        <dbReference type="Proteomes" id="UP000663555"/>
    </source>
</evidence>
<dbReference type="Proteomes" id="UP000663555">
    <property type="component" value="Chromosome"/>
</dbReference>
<evidence type="ECO:0000256" key="2">
    <source>
        <dbReference type="ARBA" id="ARBA00022723"/>
    </source>
</evidence>
<proteinExistence type="predicted"/>
<sequence length="425" mass="45327">MPAQALATLNPETEEQDRRASVINELEEDESVDEVEHSTQRGAPNTGTTPANAAAQPDIGILPSGQTQPSAPDTPVAANVDLNDVVTAPESELLAMQLDTLPMPRPAQPLALLGSEVLPGTSARLAWSPGIQIPGLSQPTPVLAVNGIHAGPTLCLTGAVHGDELNGIEIVRRTIYDLNAEELSGRVIGVPIVNLPGFQQGSRYLPDRRDLNRHFPGSPDGSLADRIAHSLFENVIRHCDMLVDIHTGSLKRTNLPQLRADMNNPDVATFTQGFDRMAVVHSSGSPGMLRSAAVAAGIVAVTLEAGESHRIQEHQIEAGVNSLTSLMEKQGMTSRMFVWGDPEPVYYDSDWIRAQHGGILFSEVDLGAHVSEGEILGYVADPITNAQYPIRANSNGRVIGMAVDQVVMAGFAAYHIGTEAEIPAE</sequence>
<dbReference type="EMBL" id="CP071247">
    <property type="protein sequence ID" value="QSP96440.1"/>
    <property type="molecule type" value="Genomic_DNA"/>
</dbReference>
<organism evidence="7 8">
    <name type="scientific">Marinobacter salinisoli</name>
    <dbReference type="NCBI Taxonomy" id="2769486"/>
    <lineage>
        <taxon>Bacteria</taxon>
        <taxon>Pseudomonadati</taxon>
        <taxon>Pseudomonadota</taxon>
        <taxon>Gammaproteobacteria</taxon>
        <taxon>Pseudomonadales</taxon>
        <taxon>Marinobacteraceae</taxon>
        <taxon>Marinobacter</taxon>
    </lineage>
</organism>
<dbReference type="Gene3D" id="3.40.630.10">
    <property type="entry name" value="Zn peptidases"/>
    <property type="match status" value="1"/>
</dbReference>
<reference evidence="7 8" key="1">
    <citation type="submission" date="2021-03" db="EMBL/GenBank/DDBJ databases">
        <title>Genome sequencing of Marinobacter sp. LPB0319.</title>
        <authorList>
            <person name="Kim J."/>
        </authorList>
    </citation>
    <scope>NUCLEOTIDE SEQUENCE [LARGE SCALE GENOMIC DNA]</scope>
    <source>
        <strain evidence="7 8">LPB0319</strain>
    </source>
</reference>
<evidence type="ECO:0000259" key="6">
    <source>
        <dbReference type="Pfam" id="PF24827"/>
    </source>
</evidence>
<evidence type="ECO:0000313" key="7">
    <source>
        <dbReference type="EMBL" id="QSP96440.1"/>
    </source>
</evidence>
<evidence type="ECO:0000256" key="5">
    <source>
        <dbReference type="SAM" id="MobiDB-lite"/>
    </source>
</evidence>
<feature type="domain" description="Succinylglutamate desuccinylase/Aspartoacylase catalytic" evidence="6">
    <location>
        <begin position="150"/>
        <end position="324"/>
    </location>
</feature>
<gene>
    <name evidence="7" type="ORF">LPB19_03220</name>
</gene>
<accession>A0ABX7MYD2</accession>
<feature type="compositionally biased region" description="Low complexity" evidence="5">
    <location>
        <begin position="42"/>
        <end position="55"/>
    </location>
</feature>
<dbReference type="CDD" id="cd06251">
    <property type="entry name" value="M14_ASTE_ASPA-like"/>
    <property type="match status" value="1"/>
</dbReference>
<keyword evidence="2" id="KW-0479">Metal-binding</keyword>
<dbReference type="InterPro" id="IPR053138">
    <property type="entry name" value="N-alpha-Ac-DABA_deacetylase"/>
</dbReference>
<feature type="region of interest" description="Disordered" evidence="5">
    <location>
        <begin position="1"/>
        <end position="20"/>
    </location>
</feature>
<evidence type="ECO:0000256" key="3">
    <source>
        <dbReference type="ARBA" id="ARBA00022801"/>
    </source>
</evidence>
<dbReference type="InterPro" id="IPR055438">
    <property type="entry name" value="AstE_AspA_cat"/>
</dbReference>
<protein>
    <submittedName>
        <fullName evidence="7">Succinylglutamate desuccinylase/aspartoacylase family protein</fullName>
    </submittedName>
</protein>
<keyword evidence="4" id="KW-0862">Zinc</keyword>
<dbReference type="PANTHER" id="PTHR37326">
    <property type="entry name" value="BLL3975 PROTEIN"/>
    <property type="match status" value="1"/>
</dbReference>
<keyword evidence="8" id="KW-1185">Reference proteome</keyword>